<reference evidence="1" key="1">
    <citation type="submission" date="2019-07" db="EMBL/GenBank/DDBJ databases">
        <authorList>
            <person name="Dittberner H."/>
        </authorList>
    </citation>
    <scope>NUCLEOTIDE SEQUENCE [LARGE SCALE GENOMIC DNA]</scope>
</reference>
<gene>
    <name evidence="1" type="ORF">ANE_LOCUS19702</name>
</gene>
<sequence>MALMVLAPLLLPPPQKPPPRLGSLPDLPTVVSPPVLPTLPTISTHRICHFLAVDSSSV</sequence>
<organism evidence="1 2">
    <name type="scientific">Arabis nemorensis</name>
    <dbReference type="NCBI Taxonomy" id="586526"/>
    <lineage>
        <taxon>Eukaryota</taxon>
        <taxon>Viridiplantae</taxon>
        <taxon>Streptophyta</taxon>
        <taxon>Embryophyta</taxon>
        <taxon>Tracheophyta</taxon>
        <taxon>Spermatophyta</taxon>
        <taxon>Magnoliopsida</taxon>
        <taxon>eudicotyledons</taxon>
        <taxon>Gunneridae</taxon>
        <taxon>Pentapetalae</taxon>
        <taxon>rosids</taxon>
        <taxon>malvids</taxon>
        <taxon>Brassicales</taxon>
        <taxon>Brassicaceae</taxon>
        <taxon>Arabideae</taxon>
        <taxon>Arabis</taxon>
    </lineage>
</organism>
<dbReference type="EMBL" id="CABITT030000006">
    <property type="protein sequence ID" value="VVB09258.1"/>
    <property type="molecule type" value="Genomic_DNA"/>
</dbReference>
<dbReference type="AlphaFoldDB" id="A0A565C6P5"/>
<keyword evidence="2" id="KW-1185">Reference proteome</keyword>
<accession>A0A565C6P5</accession>
<evidence type="ECO:0000313" key="2">
    <source>
        <dbReference type="Proteomes" id="UP000489600"/>
    </source>
</evidence>
<name>A0A565C6P5_9BRAS</name>
<comment type="caution">
    <text evidence="1">The sequence shown here is derived from an EMBL/GenBank/DDBJ whole genome shotgun (WGS) entry which is preliminary data.</text>
</comment>
<protein>
    <submittedName>
        <fullName evidence="1">Uncharacterized protein</fullName>
    </submittedName>
</protein>
<evidence type="ECO:0000313" key="1">
    <source>
        <dbReference type="EMBL" id="VVB09258.1"/>
    </source>
</evidence>
<proteinExistence type="predicted"/>
<dbReference type="Proteomes" id="UP000489600">
    <property type="component" value="Unassembled WGS sequence"/>
</dbReference>